<dbReference type="KEGG" id="tet:TTHERM_000364299"/>
<organism evidence="1 2">
    <name type="scientific">Tetrahymena thermophila (strain SB210)</name>
    <dbReference type="NCBI Taxonomy" id="312017"/>
    <lineage>
        <taxon>Eukaryota</taxon>
        <taxon>Sar</taxon>
        <taxon>Alveolata</taxon>
        <taxon>Ciliophora</taxon>
        <taxon>Intramacronucleata</taxon>
        <taxon>Oligohymenophorea</taxon>
        <taxon>Hymenostomatida</taxon>
        <taxon>Tetrahymenina</taxon>
        <taxon>Tetrahymenidae</taxon>
        <taxon>Tetrahymena</taxon>
    </lineage>
</organism>
<protein>
    <submittedName>
        <fullName evidence="1">Uncharacterized protein</fullName>
    </submittedName>
</protein>
<dbReference type="Proteomes" id="UP000009168">
    <property type="component" value="Unassembled WGS sequence"/>
</dbReference>
<dbReference type="InParanoid" id="W7XKI2"/>
<accession>W7XKI2</accession>
<dbReference type="GeneID" id="24438619"/>
<dbReference type="RefSeq" id="XP_012650923.1">
    <property type="nucleotide sequence ID" value="XM_012795469.1"/>
</dbReference>
<name>W7XKI2_TETTS</name>
<evidence type="ECO:0000313" key="1">
    <source>
        <dbReference type="EMBL" id="EWS76551.1"/>
    </source>
</evidence>
<reference evidence="2" key="1">
    <citation type="journal article" date="2006" name="PLoS Biol.">
        <title>Macronuclear genome sequence of the ciliate Tetrahymena thermophila, a model eukaryote.</title>
        <authorList>
            <person name="Eisen J.A."/>
            <person name="Coyne R.S."/>
            <person name="Wu M."/>
            <person name="Wu D."/>
            <person name="Thiagarajan M."/>
            <person name="Wortman J.R."/>
            <person name="Badger J.H."/>
            <person name="Ren Q."/>
            <person name="Amedeo P."/>
            <person name="Jones K.M."/>
            <person name="Tallon L.J."/>
            <person name="Delcher A.L."/>
            <person name="Salzberg S.L."/>
            <person name="Silva J.C."/>
            <person name="Haas B.J."/>
            <person name="Majoros W.H."/>
            <person name="Farzad M."/>
            <person name="Carlton J.M."/>
            <person name="Smith R.K. Jr."/>
            <person name="Garg J."/>
            <person name="Pearlman R.E."/>
            <person name="Karrer K.M."/>
            <person name="Sun L."/>
            <person name="Manning G."/>
            <person name="Elde N.C."/>
            <person name="Turkewitz A.P."/>
            <person name="Asai D.J."/>
            <person name="Wilkes D.E."/>
            <person name="Wang Y."/>
            <person name="Cai H."/>
            <person name="Collins K."/>
            <person name="Stewart B.A."/>
            <person name="Lee S.R."/>
            <person name="Wilamowska K."/>
            <person name="Weinberg Z."/>
            <person name="Ruzzo W.L."/>
            <person name="Wloga D."/>
            <person name="Gaertig J."/>
            <person name="Frankel J."/>
            <person name="Tsao C.-C."/>
            <person name="Gorovsky M.A."/>
            <person name="Keeling P.J."/>
            <person name="Waller R.F."/>
            <person name="Patron N.J."/>
            <person name="Cherry J.M."/>
            <person name="Stover N.A."/>
            <person name="Krieger C.J."/>
            <person name="del Toro C."/>
            <person name="Ryder H.F."/>
            <person name="Williamson S.C."/>
            <person name="Barbeau R.A."/>
            <person name="Hamilton E.P."/>
            <person name="Orias E."/>
        </authorList>
    </citation>
    <scope>NUCLEOTIDE SEQUENCE [LARGE SCALE GENOMIC DNA]</scope>
    <source>
        <strain evidence="2">SB210</strain>
    </source>
</reference>
<sequence length="153" mass="17944">MKLIQKIFPKKCYESLQNNISYRTFQLWRLVYKNLTVITKFKPELYSDISQLNMSKKQLSRFTKKKKSQVSKKILGLEQTNTFEDKSLTGGSPFISYFNQNVSFFKNQQHTASPTNLLSNSIYQTKLSTFQQIKSMNKQQSNKQEVFNLSEIS</sequence>
<evidence type="ECO:0000313" key="2">
    <source>
        <dbReference type="Proteomes" id="UP000009168"/>
    </source>
</evidence>
<dbReference type="AlphaFoldDB" id="W7XKI2"/>
<gene>
    <name evidence="1" type="ORF">TTHERM_000364299</name>
</gene>
<keyword evidence="2" id="KW-1185">Reference proteome</keyword>
<dbReference type="EMBL" id="GG662855">
    <property type="protein sequence ID" value="EWS76551.1"/>
    <property type="molecule type" value="Genomic_DNA"/>
</dbReference>
<proteinExistence type="predicted"/>